<dbReference type="GO" id="GO:0046076">
    <property type="term" value="P:dTTP catabolic process"/>
    <property type="evidence" value="ECO:0007669"/>
    <property type="project" value="TreeGrafter"/>
</dbReference>
<name>A0A5A9VZU4_9GAMM</name>
<dbReference type="GO" id="GO:0046047">
    <property type="term" value="P:TTP catabolic process"/>
    <property type="evidence" value="ECO:0007669"/>
    <property type="project" value="TreeGrafter"/>
</dbReference>
<dbReference type="GO" id="GO:0006203">
    <property type="term" value="P:dGTP catabolic process"/>
    <property type="evidence" value="ECO:0007669"/>
    <property type="project" value="TreeGrafter"/>
</dbReference>
<comment type="caution">
    <text evidence="6">The sequence shown here is derived from an EMBL/GenBank/DDBJ whole genome shotgun (WGS) entry which is preliminary data.</text>
</comment>
<dbReference type="InterPro" id="IPR048011">
    <property type="entry name" value="NTP-PPase_MazG-like_C"/>
</dbReference>
<dbReference type="NCBIfam" id="TIGR00444">
    <property type="entry name" value="mazG"/>
    <property type="match status" value="1"/>
</dbReference>
<dbReference type="GO" id="GO:0046081">
    <property type="term" value="P:dUTP catabolic process"/>
    <property type="evidence" value="ECO:0007669"/>
    <property type="project" value="TreeGrafter"/>
</dbReference>
<sequence length="275" mass="31804">MSYQLQDLLYLMQRLRSPEGGCPWDRAQNFASIVPHTLEEVYEVVDAIEREDWGHLKGELGDLFFQVIFYAQLAQEEGRFDFHDILDALVVKLLRRHPHVFPNAELYQSLEAAPPVSMEEVGQLWEAIKHTERAEEAPHQPTRHLADIPTSLPGLTRARKLQKRAAQVGFDWPDPSGVLDKIEEEIQELRAAIASGRQAEIQDEMGDLLFAQVNLCRHLKVDPEQALRSTNRKFERRFDFIEQQVQSAGGDWTRFSLQALDAWWRAAKEQEKKHE</sequence>
<feature type="domain" description="NTP pyrophosphohydrolase MazG-like" evidence="5">
    <location>
        <begin position="179"/>
        <end position="237"/>
    </location>
</feature>
<dbReference type="FunFam" id="1.10.287.1080:FF:000001">
    <property type="entry name" value="Nucleoside triphosphate pyrophosphohydrolase"/>
    <property type="match status" value="1"/>
</dbReference>
<dbReference type="InterPro" id="IPR048015">
    <property type="entry name" value="NTP-PPase_MazG-like_N"/>
</dbReference>
<dbReference type="InterPro" id="IPR004518">
    <property type="entry name" value="MazG-like_dom"/>
</dbReference>
<accession>A0A5A9VZU4</accession>
<dbReference type="RefSeq" id="WP_149391486.1">
    <property type="nucleotide sequence ID" value="NZ_SMRS01000008.1"/>
</dbReference>
<evidence type="ECO:0000313" key="7">
    <source>
        <dbReference type="Proteomes" id="UP000325302"/>
    </source>
</evidence>
<gene>
    <name evidence="6" type="primary">mazG</name>
    <name evidence="6" type="ORF">E1H14_10770</name>
</gene>
<dbReference type="GO" id="GO:0047693">
    <property type="term" value="F:ATP diphosphatase activity"/>
    <property type="evidence" value="ECO:0007669"/>
    <property type="project" value="UniProtKB-EC"/>
</dbReference>
<keyword evidence="7" id="KW-1185">Reference proteome</keyword>
<dbReference type="NCBIfam" id="NF007113">
    <property type="entry name" value="PRK09562.1"/>
    <property type="match status" value="1"/>
</dbReference>
<evidence type="ECO:0000256" key="1">
    <source>
        <dbReference type="ARBA" id="ARBA00052141"/>
    </source>
</evidence>
<dbReference type="PANTHER" id="PTHR30522:SF0">
    <property type="entry name" value="NUCLEOSIDE TRIPHOSPHATE PYROPHOSPHOHYDROLASE"/>
    <property type="match status" value="1"/>
</dbReference>
<feature type="domain" description="NTP pyrophosphohydrolase MazG-like" evidence="5">
    <location>
        <begin position="28"/>
        <end position="101"/>
    </location>
</feature>
<comment type="similarity">
    <text evidence="2">Belongs to the nucleoside triphosphate pyrophosphohydrolase family.</text>
</comment>
<evidence type="ECO:0000256" key="3">
    <source>
        <dbReference type="ARBA" id="ARBA00066372"/>
    </source>
</evidence>
<dbReference type="Pfam" id="PF03819">
    <property type="entry name" value="MazG"/>
    <property type="match status" value="2"/>
</dbReference>
<evidence type="ECO:0000259" key="5">
    <source>
        <dbReference type="Pfam" id="PF03819"/>
    </source>
</evidence>
<evidence type="ECO:0000313" key="6">
    <source>
        <dbReference type="EMBL" id="KAA0873832.1"/>
    </source>
</evidence>
<dbReference type="GO" id="GO:0046061">
    <property type="term" value="P:dATP catabolic process"/>
    <property type="evidence" value="ECO:0007669"/>
    <property type="project" value="TreeGrafter"/>
</dbReference>
<dbReference type="GO" id="GO:0046052">
    <property type="term" value="P:UTP catabolic process"/>
    <property type="evidence" value="ECO:0007669"/>
    <property type="project" value="TreeGrafter"/>
</dbReference>
<dbReference type="FunFam" id="1.10.287.1080:FF:000003">
    <property type="entry name" value="Nucleoside triphosphate pyrophosphohydrolase"/>
    <property type="match status" value="1"/>
</dbReference>
<dbReference type="CDD" id="cd11528">
    <property type="entry name" value="NTP-PPase_MazG_Nterm"/>
    <property type="match status" value="1"/>
</dbReference>
<protein>
    <recommendedName>
        <fullName evidence="4">Nucleoside triphosphate pyrophosphohydrolase</fullName>
        <ecNumber evidence="3">3.6.1.8</ecNumber>
    </recommendedName>
</protein>
<dbReference type="InterPro" id="IPR011551">
    <property type="entry name" value="NTP_PyrPHydrolase_MazG"/>
</dbReference>
<dbReference type="AlphaFoldDB" id="A0A5A9VZU4"/>
<dbReference type="EC" id="3.6.1.8" evidence="3"/>
<organism evidence="6 7">
    <name type="scientific">Nitrincola tapanii</name>
    <dbReference type="NCBI Taxonomy" id="1708751"/>
    <lineage>
        <taxon>Bacteria</taxon>
        <taxon>Pseudomonadati</taxon>
        <taxon>Pseudomonadota</taxon>
        <taxon>Gammaproteobacteria</taxon>
        <taxon>Oceanospirillales</taxon>
        <taxon>Oceanospirillaceae</taxon>
        <taxon>Nitrincola</taxon>
    </lineage>
</organism>
<dbReference type="CDD" id="cd11529">
    <property type="entry name" value="NTP-PPase_MazG_Cterm"/>
    <property type="match status" value="1"/>
</dbReference>
<dbReference type="PANTHER" id="PTHR30522">
    <property type="entry name" value="NUCLEOSIDE TRIPHOSPHATE PYROPHOSPHOHYDROLASE"/>
    <property type="match status" value="1"/>
</dbReference>
<reference evidence="6 7" key="1">
    <citation type="submission" date="2019-03" db="EMBL/GenBank/DDBJ databases">
        <title>Nitrincola sp. nov. isolated from an Indian soda lake.</title>
        <authorList>
            <person name="Joshi A."/>
            <person name="Thite S.V."/>
            <person name="Joseph N."/>
            <person name="Dhotre D."/>
            <person name="Moorthy M."/>
            <person name="Shouche Y.S."/>
        </authorList>
    </citation>
    <scope>NUCLEOTIDE SEQUENCE [LARGE SCALE GENOMIC DNA]</scope>
    <source>
        <strain evidence="6 7">MEB193</strain>
    </source>
</reference>
<keyword evidence="6" id="KW-0378">Hydrolase</keyword>
<dbReference type="EMBL" id="SMRS01000008">
    <property type="protein sequence ID" value="KAA0873832.1"/>
    <property type="molecule type" value="Genomic_DNA"/>
</dbReference>
<dbReference type="Gene3D" id="1.10.287.1080">
    <property type="entry name" value="MazG-like"/>
    <property type="match status" value="2"/>
</dbReference>
<evidence type="ECO:0000256" key="4">
    <source>
        <dbReference type="ARBA" id="ARBA00074799"/>
    </source>
</evidence>
<dbReference type="OrthoDB" id="9808939at2"/>
<dbReference type="GO" id="GO:0006950">
    <property type="term" value="P:response to stress"/>
    <property type="evidence" value="ECO:0007669"/>
    <property type="project" value="UniProtKB-ARBA"/>
</dbReference>
<dbReference type="SUPFAM" id="SSF101386">
    <property type="entry name" value="all-alpha NTP pyrophosphatases"/>
    <property type="match status" value="2"/>
</dbReference>
<comment type="catalytic activity">
    <reaction evidence="1">
        <text>ATP + H2O = AMP + diphosphate + H(+)</text>
        <dbReference type="Rhea" id="RHEA:14245"/>
        <dbReference type="ChEBI" id="CHEBI:15377"/>
        <dbReference type="ChEBI" id="CHEBI:15378"/>
        <dbReference type="ChEBI" id="CHEBI:30616"/>
        <dbReference type="ChEBI" id="CHEBI:33019"/>
        <dbReference type="ChEBI" id="CHEBI:456215"/>
        <dbReference type="EC" id="3.6.1.8"/>
    </reaction>
</comment>
<dbReference type="Proteomes" id="UP000325302">
    <property type="component" value="Unassembled WGS sequence"/>
</dbReference>
<evidence type="ECO:0000256" key="2">
    <source>
        <dbReference type="ARBA" id="ARBA00061115"/>
    </source>
</evidence>
<proteinExistence type="inferred from homology"/>